<dbReference type="InterPro" id="IPR052603">
    <property type="entry name" value="EFCB6"/>
</dbReference>
<feature type="region of interest" description="Disordered" evidence="1">
    <location>
        <begin position="305"/>
        <end position="374"/>
    </location>
</feature>
<proteinExistence type="predicted"/>
<protein>
    <recommendedName>
        <fullName evidence="4">EF-hand domain-containing protein</fullName>
    </recommendedName>
</protein>
<dbReference type="Proteomes" id="UP001190700">
    <property type="component" value="Unassembled WGS sequence"/>
</dbReference>
<sequence length="374" mass="41225">MDGAAHELMQGSEPGGGVEALTSFITEHERVMPPGIAPSRPATGMRPPTGMSGYNERYKDETVQEFNEAVERLHDVFHKKGRHNLQHHLQRMAVGSQNTVPKEQIHAALAHLQLGMNPEDLDEVLQAFTSSDGDVDYTEFCDALLAGRLPFKSMDGILGASSEASGLHPNPGRRMRQKPLTRSPWGLMSDVDENLEMQDSKQRSTIDILQKTFAQYSGGSKNLNKEQFSKAMHALKIYLSDRDIDRLWMRVDKDNMGSIKYDTLLTMATPPKGAPSSKASSQIPEFMKPKALRTSLDGNIWEWDTSGQAERDRVPSAMSSVPEEHEPLTPLGRGRVPPRTAATSEAASETSRYKGRSPGGSASGFPRSEILILD</sequence>
<evidence type="ECO:0000313" key="3">
    <source>
        <dbReference type="Proteomes" id="UP001190700"/>
    </source>
</evidence>
<evidence type="ECO:0008006" key="4">
    <source>
        <dbReference type="Google" id="ProtNLM"/>
    </source>
</evidence>
<dbReference type="EMBL" id="LGRX02021571">
    <property type="protein sequence ID" value="KAK3256530.1"/>
    <property type="molecule type" value="Genomic_DNA"/>
</dbReference>
<dbReference type="Gene3D" id="1.10.238.10">
    <property type="entry name" value="EF-hand"/>
    <property type="match status" value="2"/>
</dbReference>
<feature type="region of interest" description="Disordered" evidence="1">
    <location>
        <begin position="32"/>
        <end position="54"/>
    </location>
</feature>
<dbReference type="PANTHER" id="PTHR20875:SF0">
    <property type="entry name" value="GH12158P"/>
    <property type="match status" value="1"/>
</dbReference>
<evidence type="ECO:0000256" key="1">
    <source>
        <dbReference type="SAM" id="MobiDB-lite"/>
    </source>
</evidence>
<comment type="caution">
    <text evidence="2">The sequence shown here is derived from an EMBL/GenBank/DDBJ whole genome shotgun (WGS) entry which is preliminary data.</text>
</comment>
<dbReference type="InterPro" id="IPR011992">
    <property type="entry name" value="EF-hand-dom_pair"/>
</dbReference>
<accession>A0AAE0FBF4</accession>
<organism evidence="2 3">
    <name type="scientific">Cymbomonas tetramitiformis</name>
    <dbReference type="NCBI Taxonomy" id="36881"/>
    <lineage>
        <taxon>Eukaryota</taxon>
        <taxon>Viridiplantae</taxon>
        <taxon>Chlorophyta</taxon>
        <taxon>Pyramimonadophyceae</taxon>
        <taxon>Pyramimonadales</taxon>
        <taxon>Pyramimonadaceae</taxon>
        <taxon>Cymbomonas</taxon>
    </lineage>
</organism>
<name>A0AAE0FBF4_9CHLO</name>
<feature type="compositionally biased region" description="Low complexity" evidence="1">
    <location>
        <begin position="340"/>
        <end position="350"/>
    </location>
</feature>
<dbReference type="PANTHER" id="PTHR20875">
    <property type="entry name" value="EF-HAND CALCIUM-BINDING DOMAIN-CONTAINING PROTEIN 6-RELATED"/>
    <property type="match status" value="1"/>
</dbReference>
<reference evidence="2 3" key="1">
    <citation type="journal article" date="2015" name="Genome Biol. Evol.">
        <title>Comparative Genomics of a Bacterivorous Green Alga Reveals Evolutionary Causalities and Consequences of Phago-Mixotrophic Mode of Nutrition.</title>
        <authorList>
            <person name="Burns J.A."/>
            <person name="Paasch A."/>
            <person name="Narechania A."/>
            <person name="Kim E."/>
        </authorList>
    </citation>
    <scope>NUCLEOTIDE SEQUENCE [LARGE SCALE GENOMIC DNA]</scope>
    <source>
        <strain evidence="2 3">PLY_AMNH</strain>
    </source>
</reference>
<dbReference type="SUPFAM" id="SSF47473">
    <property type="entry name" value="EF-hand"/>
    <property type="match status" value="1"/>
</dbReference>
<keyword evidence="3" id="KW-1185">Reference proteome</keyword>
<gene>
    <name evidence="2" type="ORF">CYMTET_34335</name>
</gene>
<dbReference type="AlphaFoldDB" id="A0AAE0FBF4"/>
<feature type="region of interest" description="Disordered" evidence="1">
    <location>
        <begin position="162"/>
        <end position="185"/>
    </location>
</feature>
<evidence type="ECO:0000313" key="2">
    <source>
        <dbReference type="EMBL" id="KAK3256530.1"/>
    </source>
</evidence>